<accession>A0A370G578</accession>
<sequence length="264" mass="29105">MNDSACLTILVTRPDPAGSMLCALIKAEGDQAVHLPAMRFEPLVDQPDFQSALDHLGEQDWVLFVSPQAVYASIAAIRKKWPVLPPQLKFAAVGEGTAKALKEAGYLMAVHPQGEWNSESVLELPAFRSVAGQKIAIIQGEGGRERLPKALADRGATITQLIAYQRQLPNVEMAPFIKLLNQRGLDAVICTSFEGVQNIKKLFTDASWPILRSTPLIVVSERIKTLAHALGFQTIWVARNASHPAILECLVQKRKEIWQIKQTK</sequence>
<protein>
    <recommendedName>
        <fullName evidence="7 9">Uroporphyrinogen-III synthase</fullName>
        <ecNumber evidence="3 9">4.2.1.75</ecNumber>
    </recommendedName>
</protein>
<dbReference type="RefSeq" id="WP_147277512.1">
    <property type="nucleotide sequence ID" value="NZ_LR699114.1"/>
</dbReference>
<dbReference type="GO" id="GO:0006780">
    <property type="term" value="P:uroporphyrinogen III biosynthetic process"/>
    <property type="evidence" value="ECO:0007669"/>
    <property type="project" value="UniProtKB-UniRule"/>
</dbReference>
<evidence type="ECO:0000256" key="6">
    <source>
        <dbReference type="ARBA" id="ARBA00037589"/>
    </source>
</evidence>
<dbReference type="GO" id="GO:0006782">
    <property type="term" value="P:protoporphyrinogen IX biosynthetic process"/>
    <property type="evidence" value="ECO:0007669"/>
    <property type="project" value="UniProtKB-UniRule"/>
</dbReference>
<gene>
    <name evidence="11" type="ORF">C8D86_13310</name>
</gene>
<evidence type="ECO:0000259" key="10">
    <source>
        <dbReference type="Pfam" id="PF02602"/>
    </source>
</evidence>
<proteinExistence type="inferred from homology"/>
<dbReference type="SUPFAM" id="SSF69618">
    <property type="entry name" value="HemD-like"/>
    <property type="match status" value="1"/>
</dbReference>
<evidence type="ECO:0000256" key="2">
    <source>
        <dbReference type="ARBA" id="ARBA00008133"/>
    </source>
</evidence>
<evidence type="ECO:0000256" key="4">
    <source>
        <dbReference type="ARBA" id="ARBA00023239"/>
    </source>
</evidence>
<evidence type="ECO:0000313" key="11">
    <source>
        <dbReference type="EMBL" id="RDI38370.1"/>
    </source>
</evidence>
<comment type="similarity">
    <text evidence="2 9">Belongs to the uroporphyrinogen-III synthase family.</text>
</comment>
<evidence type="ECO:0000256" key="5">
    <source>
        <dbReference type="ARBA" id="ARBA00023244"/>
    </source>
</evidence>
<dbReference type="GO" id="GO:0004852">
    <property type="term" value="F:uroporphyrinogen-III synthase activity"/>
    <property type="evidence" value="ECO:0007669"/>
    <property type="project" value="UniProtKB-UniRule"/>
</dbReference>
<evidence type="ECO:0000256" key="1">
    <source>
        <dbReference type="ARBA" id="ARBA00004772"/>
    </source>
</evidence>
<dbReference type="UniPathway" id="UPA00251">
    <property type="reaction ID" value="UER00320"/>
</dbReference>
<dbReference type="EC" id="4.2.1.75" evidence="3 9"/>
<comment type="pathway">
    <text evidence="1 9">Porphyrin-containing compound metabolism; protoporphyrin-IX biosynthesis; coproporphyrinogen-III from 5-aminolevulinate: step 3/4.</text>
</comment>
<evidence type="ECO:0000313" key="12">
    <source>
        <dbReference type="Proteomes" id="UP000254720"/>
    </source>
</evidence>
<keyword evidence="4 9" id="KW-0456">Lyase</keyword>
<reference evidence="11 12" key="1">
    <citation type="submission" date="2018-07" db="EMBL/GenBank/DDBJ databases">
        <title>Genomic Encyclopedia of Type Strains, Phase IV (KMG-IV): sequencing the most valuable type-strain genomes for metagenomic binning, comparative biology and taxonomic classification.</title>
        <authorList>
            <person name="Goeker M."/>
        </authorList>
    </citation>
    <scope>NUCLEOTIDE SEQUENCE [LARGE SCALE GENOMIC DNA]</scope>
    <source>
        <strain evidence="11 12">DSM 16500</strain>
    </source>
</reference>
<dbReference type="Gene3D" id="3.40.50.10090">
    <property type="match status" value="2"/>
</dbReference>
<evidence type="ECO:0000256" key="9">
    <source>
        <dbReference type="RuleBase" id="RU366031"/>
    </source>
</evidence>
<organism evidence="11 12">
    <name type="scientific">Aquicella lusitana</name>
    <dbReference type="NCBI Taxonomy" id="254246"/>
    <lineage>
        <taxon>Bacteria</taxon>
        <taxon>Pseudomonadati</taxon>
        <taxon>Pseudomonadota</taxon>
        <taxon>Gammaproteobacteria</taxon>
        <taxon>Legionellales</taxon>
        <taxon>Coxiellaceae</taxon>
        <taxon>Aquicella</taxon>
    </lineage>
</organism>
<dbReference type="AlphaFoldDB" id="A0A370G578"/>
<dbReference type="InterPro" id="IPR039793">
    <property type="entry name" value="UROS/Hem4"/>
</dbReference>
<dbReference type="CDD" id="cd06578">
    <property type="entry name" value="HemD"/>
    <property type="match status" value="1"/>
</dbReference>
<comment type="caution">
    <text evidence="11">The sequence shown here is derived from an EMBL/GenBank/DDBJ whole genome shotgun (WGS) entry which is preliminary data.</text>
</comment>
<dbReference type="Proteomes" id="UP000254720">
    <property type="component" value="Unassembled WGS sequence"/>
</dbReference>
<comment type="function">
    <text evidence="6 9">Catalyzes cyclization of the linear tetrapyrrole, hydroxymethylbilane, to the macrocyclic uroporphyrinogen III.</text>
</comment>
<evidence type="ECO:0000256" key="7">
    <source>
        <dbReference type="ARBA" id="ARBA00040167"/>
    </source>
</evidence>
<dbReference type="OrthoDB" id="9787650at2"/>
<dbReference type="InterPro" id="IPR036108">
    <property type="entry name" value="4pyrrol_syn_uPrphyn_synt_sf"/>
</dbReference>
<dbReference type="Pfam" id="PF02602">
    <property type="entry name" value="HEM4"/>
    <property type="match status" value="1"/>
</dbReference>
<evidence type="ECO:0000256" key="3">
    <source>
        <dbReference type="ARBA" id="ARBA00013109"/>
    </source>
</evidence>
<comment type="catalytic activity">
    <reaction evidence="8 9">
        <text>hydroxymethylbilane = uroporphyrinogen III + H2O</text>
        <dbReference type="Rhea" id="RHEA:18965"/>
        <dbReference type="ChEBI" id="CHEBI:15377"/>
        <dbReference type="ChEBI" id="CHEBI:57308"/>
        <dbReference type="ChEBI" id="CHEBI:57845"/>
        <dbReference type="EC" id="4.2.1.75"/>
    </reaction>
</comment>
<dbReference type="PANTHER" id="PTHR38042:SF1">
    <property type="entry name" value="UROPORPHYRINOGEN-III SYNTHASE, CHLOROPLASTIC"/>
    <property type="match status" value="1"/>
</dbReference>
<dbReference type="PANTHER" id="PTHR38042">
    <property type="entry name" value="UROPORPHYRINOGEN-III SYNTHASE, CHLOROPLASTIC"/>
    <property type="match status" value="1"/>
</dbReference>
<dbReference type="EMBL" id="QQAX01000033">
    <property type="protein sequence ID" value="RDI38370.1"/>
    <property type="molecule type" value="Genomic_DNA"/>
</dbReference>
<dbReference type="InterPro" id="IPR003754">
    <property type="entry name" value="4pyrrol_synth_uPrphyn_synth"/>
</dbReference>
<keyword evidence="12" id="KW-1185">Reference proteome</keyword>
<evidence type="ECO:0000256" key="8">
    <source>
        <dbReference type="ARBA" id="ARBA00048617"/>
    </source>
</evidence>
<name>A0A370G578_9COXI</name>
<feature type="domain" description="Tetrapyrrole biosynthesis uroporphyrinogen III synthase" evidence="10">
    <location>
        <begin position="23"/>
        <end position="247"/>
    </location>
</feature>
<keyword evidence="5 9" id="KW-0627">Porphyrin biosynthesis</keyword>